<evidence type="ECO:0000313" key="3">
    <source>
        <dbReference type="EMBL" id="MPR34712.1"/>
    </source>
</evidence>
<dbReference type="SUPFAM" id="SSF48208">
    <property type="entry name" value="Six-hairpin glycosidases"/>
    <property type="match status" value="1"/>
</dbReference>
<keyword evidence="4" id="KW-1185">Reference proteome</keyword>
<dbReference type="Gene3D" id="1.50.10.10">
    <property type="match status" value="1"/>
</dbReference>
<organism evidence="3 4">
    <name type="scientific">Salmonirosea aquatica</name>
    <dbReference type="NCBI Taxonomy" id="2654236"/>
    <lineage>
        <taxon>Bacteria</taxon>
        <taxon>Pseudomonadati</taxon>
        <taxon>Bacteroidota</taxon>
        <taxon>Cytophagia</taxon>
        <taxon>Cytophagales</taxon>
        <taxon>Spirosomataceae</taxon>
        <taxon>Salmonirosea</taxon>
    </lineage>
</organism>
<comment type="caution">
    <text evidence="3">The sequence shown here is derived from an EMBL/GenBank/DDBJ whole genome shotgun (WGS) entry which is preliminary data.</text>
</comment>
<protein>
    <recommendedName>
        <fullName evidence="5">N-acylglucosamine 2-epimerase</fullName>
    </recommendedName>
</protein>
<evidence type="ECO:0000256" key="1">
    <source>
        <dbReference type="ARBA" id="ARBA00008558"/>
    </source>
</evidence>
<name>A0A7C9FS73_9BACT</name>
<dbReference type="Proteomes" id="UP000479293">
    <property type="component" value="Unassembled WGS sequence"/>
</dbReference>
<keyword evidence="2" id="KW-0413">Isomerase</keyword>
<dbReference type="RefSeq" id="WP_152761159.1">
    <property type="nucleotide sequence ID" value="NZ_WHLY01000002.1"/>
</dbReference>
<dbReference type="Pfam" id="PF07221">
    <property type="entry name" value="GlcNAc_2-epim"/>
    <property type="match status" value="1"/>
</dbReference>
<dbReference type="GO" id="GO:0005975">
    <property type="term" value="P:carbohydrate metabolic process"/>
    <property type="evidence" value="ECO:0007669"/>
    <property type="project" value="InterPro"/>
</dbReference>
<proteinExistence type="inferred from homology"/>
<reference evidence="3 4" key="1">
    <citation type="submission" date="2019-10" db="EMBL/GenBank/DDBJ databases">
        <title>Draft Genome Sequence of Cytophagaceae sp. SJW1-29.</title>
        <authorList>
            <person name="Choi A."/>
        </authorList>
    </citation>
    <scope>NUCLEOTIDE SEQUENCE [LARGE SCALE GENOMIC DNA]</scope>
    <source>
        <strain evidence="3 4">SJW1-29</strain>
    </source>
</reference>
<gene>
    <name evidence="3" type="ORF">GBK04_15445</name>
</gene>
<evidence type="ECO:0000313" key="4">
    <source>
        <dbReference type="Proteomes" id="UP000479293"/>
    </source>
</evidence>
<dbReference type="PANTHER" id="PTHR15108">
    <property type="entry name" value="N-ACYLGLUCOSAMINE-2-EPIMERASE"/>
    <property type="match status" value="1"/>
</dbReference>
<dbReference type="EMBL" id="WHLY01000002">
    <property type="protein sequence ID" value="MPR34712.1"/>
    <property type="molecule type" value="Genomic_DNA"/>
</dbReference>
<dbReference type="AlphaFoldDB" id="A0A7C9FS73"/>
<dbReference type="GO" id="GO:0016853">
    <property type="term" value="F:isomerase activity"/>
    <property type="evidence" value="ECO:0007669"/>
    <property type="project" value="UniProtKB-KW"/>
</dbReference>
<accession>A0A7C9FS73</accession>
<dbReference type="InterPro" id="IPR008928">
    <property type="entry name" value="6-hairpin_glycosidase_sf"/>
</dbReference>
<dbReference type="InterPro" id="IPR010819">
    <property type="entry name" value="AGE/CE"/>
</dbReference>
<evidence type="ECO:0008006" key="5">
    <source>
        <dbReference type="Google" id="ProtNLM"/>
    </source>
</evidence>
<dbReference type="InterPro" id="IPR012341">
    <property type="entry name" value="6hp_glycosidase-like_sf"/>
</dbReference>
<comment type="similarity">
    <text evidence="1">Belongs to the N-acylglucosamine 2-epimerase family.</text>
</comment>
<evidence type="ECO:0000256" key="2">
    <source>
        <dbReference type="ARBA" id="ARBA00023235"/>
    </source>
</evidence>
<sequence length="405" mass="46234">MDIQQLAQQYRDELMQNVLPFWQKHAFDPMYGGVFEAVDETGGIISTDKPVALQAQVAWAFAMAHNRFGPNKEWLGLAQQTVDFLLEKGRDAKGTWYGQLDRRGTPLVGAPNAFPDLYMALALGQIAQATEEISYAEIAQKTLVKLLKKRDSSIKKQKEIITGRGFKSLEEFALIGHALLQSETHADKKWYQKTLESYLEEFISDFYDKRTDIVLENVTPEGHFWDCPEGRMLVPGRVFEMAGFMMDIADRTRNRRLLNQMLDLTELTLQAAWDEAPAGDSSSGGFFYQMDIKSLHPLQPRWNHKLAWVHLEALQTLLKAHVLSANPIFLATFEKTHEYVWEKFPDKTHGGWFGELTREGVPFIRHKITPEKGFYAMVRNLANIADLLEIIAKSDASPKRSRKVV</sequence>